<evidence type="ECO:0000256" key="6">
    <source>
        <dbReference type="ARBA" id="ARBA00050038"/>
    </source>
</evidence>
<comment type="catalytic activity">
    <reaction evidence="7">
        <text>an N-acyl-L-alpha-aminoacyl-tRNA + H2O = an N-acyl-L-amino acid + a tRNA + H(+)</text>
        <dbReference type="Rhea" id="RHEA:54448"/>
        <dbReference type="Rhea" id="RHEA-COMP:10123"/>
        <dbReference type="Rhea" id="RHEA-COMP:13883"/>
        <dbReference type="ChEBI" id="CHEBI:15377"/>
        <dbReference type="ChEBI" id="CHEBI:15378"/>
        <dbReference type="ChEBI" id="CHEBI:59874"/>
        <dbReference type="ChEBI" id="CHEBI:78442"/>
        <dbReference type="ChEBI" id="CHEBI:138191"/>
        <dbReference type="EC" id="3.1.1.29"/>
    </reaction>
</comment>
<dbReference type="InterPro" id="IPR001328">
    <property type="entry name" value="Pept_tRNA_hydro"/>
</dbReference>
<evidence type="ECO:0000313" key="9">
    <source>
        <dbReference type="EMBL" id="KKQ45176.1"/>
    </source>
</evidence>
<evidence type="ECO:0000256" key="8">
    <source>
        <dbReference type="RuleBase" id="RU004320"/>
    </source>
</evidence>
<dbReference type="Gene3D" id="3.40.50.1470">
    <property type="entry name" value="Peptidyl-tRNA hydrolase"/>
    <property type="match status" value="1"/>
</dbReference>
<dbReference type="CDD" id="cd00462">
    <property type="entry name" value="PTH"/>
    <property type="match status" value="1"/>
</dbReference>
<evidence type="ECO:0000256" key="4">
    <source>
        <dbReference type="ARBA" id="ARBA00022884"/>
    </source>
</evidence>
<protein>
    <recommendedName>
        <fullName evidence="6 7">Peptidyl-tRNA hydrolase</fullName>
        <ecNumber evidence="1 7">3.1.1.29</ecNumber>
    </recommendedName>
</protein>
<dbReference type="InterPro" id="IPR036416">
    <property type="entry name" value="Pept_tRNA_hydro_sf"/>
</dbReference>
<evidence type="ECO:0000256" key="5">
    <source>
        <dbReference type="ARBA" id="ARBA00038063"/>
    </source>
</evidence>
<evidence type="ECO:0000256" key="7">
    <source>
        <dbReference type="RuleBase" id="RU000673"/>
    </source>
</evidence>
<dbReference type="PANTHER" id="PTHR17224:SF1">
    <property type="entry name" value="PEPTIDYL-TRNA HYDROLASE"/>
    <property type="match status" value="1"/>
</dbReference>
<dbReference type="Pfam" id="PF01195">
    <property type="entry name" value="Pept_tRNA_hydro"/>
    <property type="match status" value="1"/>
</dbReference>
<dbReference type="EC" id="3.1.1.29" evidence="1 7"/>
<evidence type="ECO:0000256" key="3">
    <source>
        <dbReference type="ARBA" id="ARBA00022801"/>
    </source>
</evidence>
<comment type="caution">
    <text evidence="9">The sequence shown here is derived from an EMBL/GenBank/DDBJ whole genome shotgun (WGS) entry which is preliminary data.</text>
</comment>
<dbReference type="AlphaFoldDB" id="A0A0G0KXF1"/>
<keyword evidence="4" id="KW-0694">RNA-binding</keyword>
<dbReference type="NCBIfam" id="TIGR00447">
    <property type="entry name" value="pth"/>
    <property type="match status" value="1"/>
</dbReference>
<evidence type="ECO:0000313" key="10">
    <source>
        <dbReference type="Proteomes" id="UP000034603"/>
    </source>
</evidence>
<dbReference type="EMBL" id="LBTR01000018">
    <property type="protein sequence ID" value="KKQ45176.1"/>
    <property type="molecule type" value="Genomic_DNA"/>
</dbReference>
<proteinExistence type="inferred from homology"/>
<name>A0A0G0KXF1_9BACT</name>
<evidence type="ECO:0000256" key="2">
    <source>
        <dbReference type="ARBA" id="ARBA00022555"/>
    </source>
</evidence>
<dbReference type="GO" id="GO:0004045">
    <property type="term" value="F:peptidyl-tRNA hydrolase activity"/>
    <property type="evidence" value="ECO:0007669"/>
    <property type="project" value="UniProtKB-EC"/>
</dbReference>
<organism evidence="9 10">
    <name type="scientific">Candidatus Woesebacteria bacterium GW2011_GWA1_37_8</name>
    <dbReference type="NCBI Taxonomy" id="1618546"/>
    <lineage>
        <taxon>Bacteria</taxon>
        <taxon>Candidatus Woeseibacteriota</taxon>
    </lineage>
</organism>
<sequence>MKLIVGLGNVGENYINTRHNVGFLVVEKLAEKLGSEWLIDKKFKSFTAKQGSLVIFSKPTNMMNNSGIAVQKLISFYHVQISDLWIIHDDLDIKLGQYKIQLGVGPKVHNGLNSVYEKLGNDKFWHVRIGVDNRDGENRTPGETYVLQNFSEEEAQVLNDVIDKLVKELLNITL</sequence>
<dbReference type="SUPFAM" id="SSF53178">
    <property type="entry name" value="Peptidyl-tRNA hydrolase-like"/>
    <property type="match status" value="1"/>
</dbReference>
<dbReference type="InterPro" id="IPR018171">
    <property type="entry name" value="Pept_tRNA_hydro_CS"/>
</dbReference>
<reference evidence="9 10" key="1">
    <citation type="journal article" date="2015" name="Nature">
        <title>rRNA introns, odd ribosomes, and small enigmatic genomes across a large radiation of phyla.</title>
        <authorList>
            <person name="Brown C.T."/>
            <person name="Hug L.A."/>
            <person name="Thomas B.C."/>
            <person name="Sharon I."/>
            <person name="Castelle C.J."/>
            <person name="Singh A."/>
            <person name="Wilkins M.J."/>
            <person name="Williams K.H."/>
            <person name="Banfield J.F."/>
        </authorList>
    </citation>
    <scope>NUCLEOTIDE SEQUENCE [LARGE SCALE GENOMIC DNA]</scope>
</reference>
<dbReference type="PANTHER" id="PTHR17224">
    <property type="entry name" value="PEPTIDYL-TRNA HYDROLASE"/>
    <property type="match status" value="1"/>
</dbReference>
<dbReference type="Proteomes" id="UP000034603">
    <property type="component" value="Unassembled WGS sequence"/>
</dbReference>
<dbReference type="PROSITE" id="PS01195">
    <property type="entry name" value="PEPT_TRNA_HYDROL_1"/>
    <property type="match status" value="1"/>
</dbReference>
<comment type="similarity">
    <text evidence="5 8">Belongs to the PTH family.</text>
</comment>
<keyword evidence="2" id="KW-0820">tRNA-binding</keyword>
<accession>A0A0G0KXF1</accession>
<dbReference type="GO" id="GO:0000049">
    <property type="term" value="F:tRNA binding"/>
    <property type="evidence" value="ECO:0007669"/>
    <property type="project" value="UniProtKB-KW"/>
</dbReference>
<gene>
    <name evidence="9" type="ORF">US62_C0018G0026</name>
</gene>
<evidence type="ECO:0000256" key="1">
    <source>
        <dbReference type="ARBA" id="ARBA00013260"/>
    </source>
</evidence>
<dbReference type="PATRIC" id="fig|1618546.3.peg.541"/>
<keyword evidence="3 7" id="KW-0378">Hydrolase</keyword>